<dbReference type="RefSeq" id="WP_077083594.1">
    <property type="nucleotide sequence ID" value="NZ_CP116614.1"/>
</dbReference>
<evidence type="ECO:0000313" key="2">
    <source>
        <dbReference type="Proteomes" id="UP001179501"/>
    </source>
</evidence>
<dbReference type="Proteomes" id="UP001179501">
    <property type="component" value="Chromosome"/>
</dbReference>
<dbReference type="AlphaFoldDB" id="A0AAE9XI08"/>
<reference evidence="1" key="1">
    <citation type="submission" date="2023-01" db="EMBL/GenBank/DDBJ databases">
        <title>Phages are important unrecognized players in the ecology of the oral pathogen Porphyromonas gingivalis.</title>
        <authorList>
            <person name="Matrishin C.B."/>
            <person name="Kauffman K.M."/>
        </authorList>
    </citation>
    <scope>NUCLEOTIDE SEQUENCE</scope>
    <source>
        <strain evidence="1">ATCC 49417</strain>
    </source>
</reference>
<name>A0AAE9XI08_PORGN</name>
<organism evidence="1 2">
    <name type="scientific">Porphyromonas gingivalis</name>
    <name type="common">Bacteroides gingivalis</name>
    <dbReference type="NCBI Taxonomy" id="837"/>
    <lineage>
        <taxon>Bacteria</taxon>
        <taxon>Pseudomonadati</taxon>
        <taxon>Bacteroidota</taxon>
        <taxon>Bacteroidia</taxon>
        <taxon>Bacteroidales</taxon>
        <taxon>Porphyromonadaceae</taxon>
        <taxon>Porphyromonas</taxon>
    </lineage>
</organism>
<accession>A0AAE9XI08</accession>
<gene>
    <name evidence="1" type="ORF">NY151_07970</name>
</gene>
<dbReference type="EMBL" id="CP116614">
    <property type="protein sequence ID" value="WCG02589.1"/>
    <property type="molecule type" value="Genomic_DNA"/>
</dbReference>
<protein>
    <submittedName>
        <fullName evidence="1">Uncharacterized protein</fullName>
    </submittedName>
</protein>
<sequence>MQIREFNPVIYPYKLWVVIGGAPSDIPDSFLGYDGKEIDNINNDTSNLEAFSMPVMDKGKNSYGVVIYFVSKKVMTCCAIAHESSHAAKFLFEHIGADMKEHEPFEYVVGWIADCCEKSRKNKE</sequence>
<evidence type="ECO:0000313" key="1">
    <source>
        <dbReference type="EMBL" id="WCG02589.1"/>
    </source>
</evidence>
<proteinExistence type="predicted"/>